<reference evidence="1 2" key="1">
    <citation type="journal article" date="2018" name="Science">
        <title>The opium poppy genome and morphinan production.</title>
        <authorList>
            <person name="Guo L."/>
            <person name="Winzer T."/>
            <person name="Yang X."/>
            <person name="Li Y."/>
            <person name="Ning Z."/>
            <person name="He Z."/>
            <person name="Teodor R."/>
            <person name="Lu Y."/>
            <person name="Bowser T.A."/>
            <person name="Graham I.A."/>
            <person name="Ye K."/>
        </authorList>
    </citation>
    <scope>NUCLEOTIDE SEQUENCE [LARGE SCALE GENOMIC DNA]</scope>
    <source>
        <strain evidence="2">cv. HN1</strain>
        <tissue evidence="1">Leaves</tissue>
    </source>
</reference>
<dbReference type="Gramene" id="RZC69296">
    <property type="protein sequence ID" value="RZC69296"/>
    <property type="gene ID" value="C5167_032448"/>
</dbReference>
<proteinExistence type="predicted"/>
<protein>
    <submittedName>
        <fullName evidence="1">Uncharacterized protein</fullName>
    </submittedName>
</protein>
<evidence type="ECO:0000313" key="2">
    <source>
        <dbReference type="Proteomes" id="UP000316621"/>
    </source>
</evidence>
<sequence>MKHNLESDLHYLSKPGTCLFSSTSSFGASILLKNALYTSHPQAIQFDWLSAGHAKILENVIGAYSQTSIGSQTGFFYAALRTINSINHSTNSFNRP</sequence>
<organism evidence="1 2">
    <name type="scientific">Papaver somniferum</name>
    <name type="common">Opium poppy</name>
    <dbReference type="NCBI Taxonomy" id="3469"/>
    <lineage>
        <taxon>Eukaryota</taxon>
        <taxon>Viridiplantae</taxon>
        <taxon>Streptophyta</taxon>
        <taxon>Embryophyta</taxon>
        <taxon>Tracheophyta</taxon>
        <taxon>Spermatophyta</taxon>
        <taxon>Magnoliopsida</taxon>
        <taxon>Ranunculales</taxon>
        <taxon>Papaveraceae</taxon>
        <taxon>Papaveroideae</taxon>
        <taxon>Papaver</taxon>
    </lineage>
</organism>
<gene>
    <name evidence="1" type="ORF">C5167_032448</name>
</gene>
<accession>A0A4Y7K913</accession>
<keyword evidence="2" id="KW-1185">Reference proteome</keyword>
<dbReference type="EMBL" id="CM010721">
    <property type="protein sequence ID" value="RZC69296.1"/>
    <property type="molecule type" value="Genomic_DNA"/>
</dbReference>
<dbReference type="Proteomes" id="UP000316621">
    <property type="component" value="Chromosome 7"/>
</dbReference>
<dbReference type="AlphaFoldDB" id="A0A4Y7K913"/>
<evidence type="ECO:0000313" key="1">
    <source>
        <dbReference type="EMBL" id="RZC69296.1"/>
    </source>
</evidence>
<name>A0A4Y7K913_PAPSO</name>